<keyword evidence="1" id="KW-0808">Transferase</keyword>
<dbReference type="Gene3D" id="3.40.50.300">
    <property type="entry name" value="P-loop containing nucleotide triphosphate hydrolases"/>
    <property type="match status" value="1"/>
</dbReference>
<dbReference type="InterPro" id="IPR015124">
    <property type="entry name" value="Stf0"/>
</dbReference>
<keyword evidence="1" id="KW-0119">Carbohydrate metabolism</keyword>
<dbReference type="Proteomes" id="UP001501138">
    <property type="component" value="Unassembled WGS sequence"/>
</dbReference>
<dbReference type="RefSeq" id="WP_344245009.1">
    <property type="nucleotide sequence ID" value="NZ_BAAAPM010000002.1"/>
</dbReference>
<feature type="region of interest" description="Disordered" evidence="2">
    <location>
        <begin position="1"/>
        <end position="32"/>
    </location>
</feature>
<comment type="similarity">
    <text evidence="1">Belongs to the Stf0 sulfotransferase family.</text>
</comment>
<evidence type="ECO:0000313" key="4">
    <source>
        <dbReference type="EMBL" id="GAA1710372.1"/>
    </source>
</evidence>
<dbReference type="InterPro" id="IPR027417">
    <property type="entry name" value="P-loop_NTPase"/>
</dbReference>
<comment type="function">
    <text evidence="1">Catalyzes the sulfuryl group transfer from 3'-phosphoadenosine-5'-phosphosulfate (PAPS) to trehalose, leading to trehalose-2-sulfate (T2S).</text>
</comment>
<evidence type="ECO:0000259" key="3">
    <source>
        <dbReference type="Pfam" id="PF09037"/>
    </source>
</evidence>
<dbReference type="InterPro" id="IPR024628">
    <property type="entry name" value="Sulfotransferase_Stf0_dom"/>
</dbReference>
<dbReference type="SUPFAM" id="SSF52540">
    <property type="entry name" value="P-loop containing nucleoside triphosphate hydrolases"/>
    <property type="match status" value="1"/>
</dbReference>
<dbReference type="PIRSF" id="PIRSF021497">
    <property type="entry name" value="Sulphotransferase_Stf0"/>
    <property type="match status" value="1"/>
</dbReference>
<evidence type="ECO:0000313" key="5">
    <source>
        <dbReference type="Proteomes" id="UP001501138"/>
    </source>
</evidence>
<protein>
    <recommendedName>
        <fullName evidence="1">Trehalose 2-sulfotransferase</fullName>
    </recommendedName>
</protein>
<comment type="pathway">
    <text evidence="1">Glycolipid metabolism.</text>
</comment>
<feature type="domain" description="Sulphotransferase Stf0" evidence="3">
    <location>
        <begin position="36"/>
        <end position="248"/>
    </location>
</feature>
<accession>A0ABN2IRQ9</accession>
<evidence type="ECO:0000256" key="2">
    <source>
        <dbReference type="SAM" id="MobiDB-lite"/>
    </source>
</evidence>
<keyword evidence="5" id="KW-1185">Reference proteome</keyword>
<proteinExistence type="inferred from homology"/>
<comment type="catalytic activity">
    <reaction evidence="1">
        <text>alpha,alpha-trehalose + 3'-phosphoadenylyl sulfate = 2-O-sulfo-alpha,alpha-trehalose + adenosine 3',5'-bisphosphate + H(+)</text>
        <dbReference type="Rhea" id="RHEA:41608"/>
        <dbReference type="ChEBI" id="CHEBI:15378"/>
        <dbReference type="ChEBI" id="CHEBI:16551"/>
        <dbReference type="ChEBI" id="CHEBI:58339"/>
        <dbReference type="ChEBI" id="CHEBI:58343"/>
        <dbReference type="ChEBI" id="CHEBI:60091"/>
        <dbReference type="EC" id="2.8.2.37"/>
    </reaction>
</comment>
<dbReference type="EMBL" id="BAAAPM010000002">
    <property type="protein sequence ID" value="GAA1710372.1"/>
    <property type="molecule type" value="Genomic_DNA"/>
</dbReference>
<evidence type="ECO:0000256" key="1">
    <source>
        <dbReference type="PIRNR" id="PIRNR021497"/>
    </source>
</evidence>
<gene>
    <name evidence="4" type="ORF">GCM10009809_03390</name>
</gene>
<comment type="caution">
    <text evidence="4">The sequence shown here is derived from an EMBL/GenBank/DDBJ whole genome shotgun (WGS) entry which is preliminary data.</text>
</comment>
<name>A0ABN2IRQ9_9MICO</name>
<organism evidence="4 5">
    <name type="scientific">Isoptericola hypogeus</name>
    <dbReference type="NCBI Taxonomy" id="300179"/>
    <lineage>
        <taxon>Bacteria</taxon>
        <taxon>Bacillati</taxon>
        <taxon>Actinomycetota</taxon>
        <taxon>Actinomycetes</taxon>
        <taxon>Micrococcales</taxon>
        <taxon>Promicromonosporaceae</taxon>
        <taxon>Isoptericola</taxon>
    </lineage>
</organism>
<dbReference type="Pfam" id="PF09037">
    <property type="entry name" value="Sulphotransf"/>
    <property type="match status" value="1"/>
</dbReference>
<sequence>MTDPTRAAGPAEGGTQDWDQFGPEYDQPPFDGTPRTYVIASLQRSGSHMLGHLLHGTDQLGSPLEYLHPRHLAKWQHLLGEPDPAATLRAVMARRTSPSGWFGVKVHWRHLAGVHEDAAIMDALDPKDWVRITRDDKVAQAVSFVIARQTKSWISFQEVRHEPMYDFEGIAKGVRTFEKQEAAWDAWFAERGITPHVVVYEEMLADPARTVTDVCARLGVPAPATLPDPGTTRQATATNAEWRARYLEESGGY</sequence>
<reference evidence="4 5" key="1">
    <citation type="journal article" date="2019" name="Int. J. Syst. Evol. Microbiol.">
        <title>The Global Catalogue of Microorganisms (GCM) 10K type strain sequencing project: providing services to taxonomists for standard genome sequencing and annotation.</title>
        <authorList>
            <consortium name="The Broad Institute Genomics Platform"/>
            <consortium name="The Broad Institute Genome Sequencing Center for Infectious Disease"/>
            <person name="Wu L."/>
            <person name="Ma J."/>
        </authorList>
    </citation>
    <scope>NUCLEOTIDE SEQUENCE [LARGE SCALE GENOMIC DNA]</scope>
    <source>
        <strain evidence="4 5">JCM 15589</strain>
    </source>
</reference>